<feature type="transmembrane region" description="Helical" evidence="1">
    <location>
        <begin position="218"/>
        <end position="239"/>
    </location>
</feature>
<sequence>MFKRIFLASFYLVFRNLDAVFRVCGAWFALQFVFMLMFVLSLQGLEPDQGHTANPLLSLVFMVLTLISSASISVAWHRFALLGEVPGLIHLKLGRIELKFMGKMLLIGLIAVGFLLPAITIFVLLSSSMESFYVTIPLLLAASFILSTLLMRFNIILPATAVEQPLGLGEAFAMAKGLGCRMALALIALTLPIALIGAGIEIIAALGSGGVIGLGMQIKSLILNLLLQVITTVLGISVITNGYRIALERQSGAGAGA</sequence>
<keyword evidence="1" id="KW-1133">Transmembrane helix</keyword>
<organism evidence="2 3">
    <name type="scientific">Roseibium aestuarii</name>
    <dbReference type="NCBI Taxonomy" id="2600299"/>
    <lineage>
        <taxon>Bacteria</taxon>
        <taxon>Pseudomonadati</taxon>
        <taxon>Pseudomonadota</taxon>
        <taxon>Alphaproteobacteria</taxon>
        <taxon>Hyphomicrobiales</taxon>
        <taxon>Stappiaceae</taxon>
        <taxon>Roseibium</taxon>
    </lineage>
</organism>
<reference evidence="3" key="1">
    <citation type="journal article" date="2019" name="Int. J. Syst. Evol. Microbiol.">
        <title>The Global Catalogue of Microorganisms (GCM) 10K type strain sequencing project: providing services to taxonomists for standard genome sequencing and annotation.</title>
        <authorList>
            <consortium name="The Broad Institute Genomics Platform"/>
            <consortium name="The Broad Institute Genome Sequencing Center for Infectious Disease"/>
            <person name="Wu L."/>
            <person name="Ma J."/>
        </authorList>
    </citation>
    <scope>NUCLEOTIDE SEQUENCE [LARGE SCALE GENOMIC DNA]</scope>
    <source>
        <strain evidence="3">JCM 3369</strain>
    </source>
</reference>
<name>A0ABW4JVX2_9HYPH</name>
<evidence type="ECO:0000313" key="3">
    <source>
        <dbReference type="Proteomes" id="UP001597327"/>
    </source>
</evidence>
<evidence type="ECO:0008006" key="4">
    <source>
        <dbReference type="Google" id="ProtNLM"/>
    </source>
</evidence>
<dbReference type="EMBL" id="JBHUFA010000003">
    <property type="protein sequence ID" value="MFD1696002.1"/>
    <property type="molecule type" value="Genomic_DNA"/>
</dbReference>
<comment type="caution">
    <text evidence="2">The sequence shown here is derived from an EMBL/GenBank/DDBJ whole genome shotgun (WGS) entry which is preliminary data.</text>
</comment>
<evidence type="ECO:0000256" key="1">
    <source>
        <dbReference type="SAM" id="Phobius"/>
    </source>
</evidence>
<evidence type="ECO:0000313" key="2">
    <source>
        <dbReference type="EMBL" id="MFD1696002.1"/>
    </source>
</evidence>
<proteinExistence type="predicted"/>
<gene>
    <name evidence="2" type="ORF">ACFSC7_10785</name>
</gene>
<feature type="transmembrane region" description="Helical" evidence="1">
    <location>
        <begin position="183"/>
        <end position="206"/>
    </location>
</feature>
<dbReference type="Proteomes" id="UP001597327">
    <property type="component" value="Unassembled WGS sequence"/>
</dbReference>
<feature type="transmembrane region" description="Helical" evidence="1">
    <location>
        <begin position="131"/>
        <end position="151"/>
    </location>
</feature>
<keyword evidence="3" id="KW-1185">Reference proteome</keyword>
<protein>
    <recommendedName>
        <fullName evidence="4">ABC transporter permease</fullName>
    </recommendedName>
</protein>
<dbReference type="RefSeq" id="WP_149894039.1">
    <property type="nucleotide sequence ID" value="NZ_JBHUFA010000003.1"/>
</dbReference>
<accession>A0ABW4JVX2</accession>
<feature type="transmembrane region" description="Helical" evidence="1">
    <location>
        <begin position="60"/>
        <end position="83"/>
    </location>
</feature>
<feature type="transmembrane region" description="Helical" evidence="1">
    <location>
        <begin position="104"/>
        <end position="125"/>
    </location>
</feature>
<keyword evidence="1" id="KW-0812">Transmembrane</keyword>
<keyword evidence="1" id="KW-0472">Membrane</keyword>
<feature type="transmembrane region" description="Helical" evidence="1">
    <location>
        <begin position="20"/>
        <end position="40"/>
    </location>
</feature>